<dbReference type="EMBL" id="LFRF01000008">
    <property type="protein sequence ID" value="KND91651.1"/>
    <property type="molecule type" value="Genomic_DNA"/>
</dbReference>
<dbReference type="AlphaFoldDB" id="A0A0L0NC62"/>
<sequence>MAPLLNFGLLLALAGLAPANPLPPRDDVNANAERGQDFAVVLDNDHAGASASASASGECTKLILKAPDWTWGPTKTLWTTTATSTRIIDCGGCDKYTMSYLFFGVPPVVIFDATTTATGPSITIEVKCGHPTATITSTPAPKEEREPSTRAANPPSPHYYQANPNAPVPTVATPAGVSKPGCTSSTMLPPEIPVSTYTKYPSTVTSTSTVECGSCAVAWSTAVINFFAPIKYTATVSPSTPSTKTDFVCARAAATGY</sequence>
<feature type="region of interest" description="Disordered" evidence="1">
    <location>
        <begin position="133"/>
        <end position="157"/>
    </location>
</feature>
<keyword evidence="2" id="KW-0732">Signal</keyword>
<name>A0A0L0NC62_TOLOC</name>
<reference evidence="3 4" key="1">
    <citation type="journal article" date="2015" name="BMC Genomics">
        <title>The genome of the truffle-parasite Tolypocladium ophioglossoides and the evolution of antifungal peptaibiotics.</title>
        <authorList>
            <person name="Quandt C.A."/>
            <person name="Bushley K.E."/>
            <person name="Spatafora J.W."/>
        </authorList>
    </citation>
    <scope>NUCLEOTIDE SEQUENCE [LARGE SCALE GENOMIC DNA]</scope>
    <source>
        <strain evidence="3 4">CBS 100239</strain>
    </source>
</reference>
<gene>
    <name evidence="3" type="ORF">TOPH_03687</name>
</gene>
<evidence type="ECO:0000256" key="2">
    <source>
        <dbReference type="SAM" id="SignalP"/>
    </source>
</evidence>
<dbReference type="OrthoDB" id="5151039at2759"/>
<feature type="signal peptide" evidence="2">
    <location>
        <begin position="1"/>
        <end position="19"/>
    </location>
</feature>
<evidence type="ECO:0000313" key="4">
    <source>
        <dbReference type="Proteomes" id="UP000036947"/>
    </source>
</evidence>
<accession>A0A0L0NC62</accession>
<proteinExistence type="predicted"/>
<feature type="chain" id="PRO_5005544980" evidence="2">
    <location>
        <begin position="20"/>
        <end position="257"/>
    </location>
</feature>
<dbReference type="Proteomes" id="UP000036947">
    <property type="component" value="Unassembled WGS sequence"/>
</dbReference>
<evidence type="ECO:0000313" key="3">
    <source>
        <dbReference type="EMBL" id="KND91651.1"/>
    </source>
</evidence>
<protein>
    <submittedName>
        <fullName evidence="3">Uncharacterized protein</fullName>
    </submittedName>
</protein>
<keyword evidence="4" id="KW-1185">Reference proteome</keyword>
<evidence type="ECO:0000256" key="1">
    <source>
        <dbReference type="SAM" id="MobiDB-lite"/>
    </source>
</evidence>
<comment type="caution">
    <text evidence="3">The sequence shown here is derived from an EMBL/GenBank/DDBJ whole genome shotgun (WGS) entry which is preliminary data.</text>
</comment>
<organism evidence="3 4">
    <name type="scientific">Tolypocladium ophioglossoides (strain CBS 100239)</name>
    <name type="common">Snaketongue truffleclub</name>
    <name type="synonym">Elaphocordyceps ophioglossoides</name>
    <dbReference type="NCBI Taxonomy" id="1163406"/>
    <lineage>
        <taxon>Eukaryota</taxon>
        <taxon>Fungi</taxon>
        <taxon>Dikarya</taxon>
        <taxon>Ascomycota</taxon>
        <taxon>Pezizomycotina</taxon>
        <taxon>Sordariomycetes</taxon>
        <taxon>Hypocreomycetidae</taxon>
        <taxon>Hypocreales</taxon>
        <taxon>Ophiocordycipitaceae</taxon>
        <taxon>Tolypocladium</taxon>
    </lineage>
</organism>